<feature type="transmembrane region" description="Helical" evidence="5">
    <location>
        <begin position="412"/>
        <end position="435"/>
    </location>
</feature>
<keyword evidence="3 5" id="KW-1133">Transmembrane helix</keyword>
<evidence type="ECO:0000256" key="5">
    <source>
        <dbReference type="RuleBase" id="RU363032"/>
    </source>
</evidence>
<name>A0ABT7T099_9ALTE</name>
<dbReference type="Gene3D" id="1.10.3720.10">
    <property type="entry name" value="MetI-like"/>
    <property type="match status" value="2"/>
</dbReference>
<evidence type="ECO:0000313" key="7">
    <source>
        <dbReference type="EMBL" id="MDM7861865.1"/>
    </source>
</evidence>
<feature type="transmembrane region" description="Helical" evidence="5">
    <location>
        <begin position="606"/>
        <end position="627"/>
    </location>
</feature>
<feature type="domain" description="ABC transmembrane type-1" evidence="6">
    <location>
        <begin position="406"/>
        <end position="693"/>
    </location>
</feature>
<dbReference type="EMBL" id="JAUCBP010000012">
    <property type="protein sequence ID" value="MDM7861865.1"/>
    <property type="molecule type" value="Genomic_DNA"/>
</dbReference>
<feature type="transmembrane region" description="Helical" evidence="5">
    <location>
        <begin position="559"/>
        <end position="577"/>
    </location>
</feature>
<evidence type="ECO:0000256" key="4">
    <source>
        <dbReference type="ARBA" id="ARBA00023136"/>
    </source>
</evidence>
<gene>
    <name evidence="7" type="ORF">QTP81_14780</name>
</gene>
<dbReference type="SUPFAM" id="SSF161098">
    <property type="entry name" value="MetI-like"/>
    <property type="match status" value="1"/>
</dbReference>
<feature type="transmembrane region" description="Helical" evidence="5">
    <location>
        <begin position="21"/>
        <end position="42"/>
    </location>
</feature>
<reference evidence="7 8" key="1">
    <citation type="submission" date="2023-06" db="EMBL/GenBank/DDBJ databases">
        <title>Alteromonas sp. ASW11-36 isolated from intertidal sand.</title>
        <authorList>
            <person name="Li Y."/>
        </authorList>
    </citation>
    <scope>NUCLEOTIDE SEQUENCE [LARGE SCALE GENOMIC DNA]</scope>
    <source>
        <strain evidence="7 8">ASW11-36</strain>
    </source>
</reference>
<comment type="caution">
    <text evidence="7">The sequence shown here is derived from an EMBL/GenBank/DDBJ whole genome shotgun (WGS) entry which is preliminary data.</text>
</comment>
<keyword evidence="5" id="KW-0813">Transport</keyword>
<dbReference type="InterPro" id="IPR000515">
    <property type="entry name" value="MetI-like"/>
</dbReference>
<evidence type="ECO:0000256" key="2">
    <source>
        <dbReference type="ARBA" id="ARBA00022692"/>
    </source>
</evidence>
<keyword evidence="8" id="KW-1185">Reference proteome</keyword>
<evidence type="ECO:0000256" key="3">
    <source>
        <dbReference type="ARBA" id="ARBA00022989"/>
    </source>
</evidence>
<dbReference type="PANTHER" id="PTHR42727:SF1">
    <property type="entry name" value="PHOSPHATE TRANSPORT SYSTEM PERMEASE"/>
    <property type="match status" value="1"/>
</dbReference>
<evidence type="ECO:0000259" key="6">
    <source>
        <dbReference type="PROSITE" id="PS50928"/>
    </source>
</evidence>
<accession>A0ABT7T099</accession>
<dbReference type="Pfam" id="PF00528">
    <property type="entry name" value="BPD_transp_1"/>
    <property type="match status" value="1"/>
</dbReference>
<dbReference type="PROSITE" id="PS50928">
    <property type="entry name" value="ABC_TM1"/>
    <property type="match status" value="1"/>
</dbReference>
<evidence type="ECO:0000313" key="8">
    <source>
        <dbReference type="Proteomes" id="UP001234343"/>
    </source>
</evidence>
<dbReference type="InterPro" id="IPR035906">
    <property type="entry name" value="MetI-like_sf"/>
</dbReference>
<dbReference type="PANTHER" id="PTHR42727">
    <property type="entry name" value="PHOSPHATE TRANSPORT SYSTEM PERMEASE PROTEIN"/>
    <property type="match status" value="1"/>
</dbReference>
<keyword evidence="4 5" id="KW-0472">Membrane</keyword>
<proteinExistence type="inferred from homology"/>
<comment type="subcellular location">
    <subcellularLocation>
        <location evidence="1 5">Cell membrane</location>
        <topology evidence="1 5">Multi-pass membrane protein</topology>
    </subcellularLocation>
</comment>
<protein>
    <submittedName>
        <fullName evidence="7">ABC transporter permease subunit</fullName>
    </submittedName>
</protein>
<dbReference type="RefSeq" id="WP_289366544.1">
    <property type="nucleotide sequence ID" value="NZ_JAUCBP010000012.1"/>
</dbReference>
<feature type="transmembrane region" description="Helical" evidence="5">
    <location>
        <begin position="514"/>
        <end position="539"/>
    </location>
</feature>
<sequence>MQQLSNHHHRKRTRLDYFAQRVVVFFGWAVLATLGILIWHLVSQSLPILKSPSIEYLSATAMPEGEDLLYIGDIERGGFVISRAENCALHLYVLSMNRKLQRTKSFPHACSTDIYVQGHTDEIFIAERSNHNILRIQKVISAGGQVSLQPVVSQSLASDETPVSMRSVSVDKQWVTAHFDNAEQQSVLWINRQDPSRAIRQSFAHEEWVVPMPSSLGTVLATQERLVLWSIFTDRPNVEVMQQRDDRFLSATEDPRSIYSSVVDGQLGKWSLRNIEGQWQLVPMYNLALDADESPVSVHIDASVNLGLILTSKARVLLFNRVTGERLYQYALASSPQSASWYGDNLYISQSSKIDLWYVADRASTTTLAALFQPQQYPGYSEADYIWQTTNATDYQLAKYSLVPLFIGSLKAALLALVVAIPLSIGSAIYIAYFAHPKVRNKVKPTIEMLEAVPSVVIGFIAAIWLAPLAEQFLIALAIFILFSPIALSILALGHHHIVNILPERGRKLWELPAISSLMLLIGMGAMAWGIDSVLTFSYLFNLEVDQWLTQTQLSKTTLVVALALGVAISPTIFSLAEDAIEGVPNSLKQASFALGATQLQTLRNVVLKVALPGIIAALMLGFGRAFGETMIVLMVTGNTPIADWDLFEGLRALTANLAIELPEVEVGSAHYRVLFVTATGLFVFTFIINTIAEMLRMRARRLSVI</sequence>
<feature type="transmembrane region" description="Helical" evidence="5">
    <location>
        <begin position="447"/>
        <end position="467"/>
    </location>
</feature>
<evidence type="ECO:0000256" key="1">
    <source>
        <dbReference type="ARBA" id="ARBA00004651"/>
    </source>
</evidence>
<dbReference type="CDD" id="cd06261">
    <property type="entry name" value="TM_PBP2"/>
    <property type="match status" value="1"/>
</dbReference>
<feature type="transmembrane region" description="Helical" evidence="5">
    <location>
        <begin position="672"/>
        <end position="693"/>
    </location>
</feature>
<feature type="transmembrane region" description="Helical" evidence="5">
    <location>
        <begin position="473"/>
        <end position="493"/>
    </location>
</feature>
<organism evidence="7 8">
    <name type="scientific">Alteromonas arenosi</name>
    <dbReference type="NCBI Taxonomy" id="3055817"/>
    <lineage>
        <taxon>Bacteria</taxon>
        <taxon>Pseudomonadati</taxon>
        <taxon>Pseudomonadota</taxon>
        <taxon>Gammaproteobacteria</taxon>
        <taxon>Alteromonadales</taxon>
        <taxon>Alteromonadaceae</taxon>
        <taxon>Alteromonas/Salinimonas group</taxon>
        <taxon>Alteromonas</taxon>
    </lineage>
</organism>
<comment type="similarity">
    <text evidence="5">Belongs to the binding-protein-dependent transport system permease family.</text>
</comment>
<dbReference type="Proteomes" id="UP001234343">
    <property type="component" value="Unassembled WGS sequence"/>
</dbReference>
<keyword evidence="2 5" id="KW-0812">Transmembrane</keyword>
<dbReference type="SUPFAM" id="SSF69322">
    <property type="entry name" value="Tricorn protease domain 2"/>
    <property type="match status" value="1"/>
</dbReference>